<proteinExistence type="predicted"/>
<sequence length="447" mass="49836">MRATLMDRADGDQIDLILTHPAHQETLRALIDLIRTLRACRSAEELYHFQSRLRGMVLDTEQRRSAIGRQIKRLDRHRNLTADAPELGTALDRTDRESWVLEGDVYERIWRQLKSIADALAWRVFGYQRNIIVALSRADAPGPMYGKTGLAAELEIIETAWRESQEFVLHHDLTNVIRVGDVTVLDRDGWAWLREIKTNQRYRVPAQERLLADTSQVLADETGTLPSGYAPVRTTIDYRTDLAGLRDILALAHARTGIAGGVVSSGRAVVAASQFTAAGRYTAEEFGTRFNAELARVRRRIGADNPGHTLTLLSIDQAGRTLVRPPWAIYPIEAEVAASLIADGMFFAVCMNPNKITDSLAKAGVEASWLQRLDGTEDPSKPLLNVAVRSGNRLWSTSLNFAAIAELMLELIDLRTWSQQVAAMLSGEFAAGTRPWPCFAREARVWA</sequence>
<protein>
    <submittedName>
        <fullName evidence="1">Uncharacterized protein</fullName>
    </submittedName>
</protein>
<gene>
    <name evidence="1" type="ORF">GA0070604_0550</name>
</gene>
<organism evidence="1 2">
    <name type="scientific">Micromonospora eburnea</name>
    <dbReference type="NCBI Taxonomy" id="227316"/>
    <lineage>
        <taxon>Bacteria</taxon>
        <taxon>Bacillati</taxon>
        <taxon>Actinomycetota</taxon>
        <taxon>Actinomycetes</taxon>
        <taxon>Micromonosporales</taxon>
        <taxon>Micromonosporaceae</taxon>
        <taxon>Micromonospora</taxon>
    </lineage>
</organism>
<dbReference type="RefSeq" id="WP_141721221.1">
    <property type="nucleotide sequence ID" value="NZ_FMHY01000002.1"/>
</dbReference>
<evidence type="ECO:0000313" key="1">
    <source>
        <dbReference type="EMBL" id="SCL44703.1"/>
    </source>
</evidence>
<name>A0A1C6TSS5_9ACTN</name>
<reference evidence="2" key="1">
    <citation type="submission" date="2016-06" db="EMBL/GenBank/DDBJ databases">
        <authorList>
            <person name="Varghese N."/>
            <person name="Submissions Spin"/>
        </authorList>
    </citation>
    <scope>NUCLEOTIDE SEQUENCE [LARGE SCALE GENOMIC DNA]</scope>
    <source>
        <strain evidence="2">DSM 44814</strain>
    </source>
</reference>
<dbReference type="Proteomes" id="UP000199696">
    <property type="component" value="Unassembled WGS sequence"/>
</dbReference>
<keyword evidence="2" id="KW-1185">Reference proteome</keyword>
<dbReference type="EMBL" id="FMHY01000002">
    <property type="protein sequence ID" value="SCL44703.1"/>
    <property type="molecule type" value="Genomic_DNA"/>
</dbReference>
<dbReference type="AlphaFoldDB" id="A0A1C6TSS5"/>
<evidence type="ECO:0000313" key="2">
    <source>
        <dbReference type="Proteomes" id="UP000199696"/>
    </source>
</evidence>
<accession>A0A1C6TSS5</accession>
<dbReference type="OrthoDB" id="3313948at2"/>